<dbReference type="Pfam" id="PF00787">
    <property type="entry name" value="PX"/>
    <property type="match status" value="1"/>
</dbReference>
<dbReference type="SMART" id="SM00312">
    <property type="entry name" value="PX"/>
    <property type="match status" value="1"/>
</dbReference>
<evidence type="ECO:0000259" key="2">
    <source>
        <dbReference type="PROSITE" id="PS50195"/>
    </source>
</evidence>
<dbReference type="PANTHER" id="PTHR33480:SF4">
    <property type="entry name" value="PX DOMAIN-CONTAINING PROTEIN"/>
    <property type="match status" value="1"/>
</dbReference>
<proteinExistence type="predicted"/>
<protein>
    <recommendedName>
        <fullName evidence="2">PX domain-containing protein</fullName>
    </recommendedName>
</protein>
<feature type="domain" description="PX" evidence="2">
    <location>
        <begin position="55"/>
        <end position="180"/>
    </location>
</feature>
<dbReference type="Gene3D" id="3.30.1520.10">
    <property type="entry name" value="Phox-like domain"/>
    <property type="match status" value="1"/>
</dbReference>
<dbReference type="EMBL" id="DS469640">
    <property type="protein sequence ID" value="EDO37740.1"/>
    <property type="molecule type" value="Genomic_DNA"/>
</dbReference>
<dbReference type="STRING" id="45351.A7SEZ0"/>
<dbReference type="PROSITE" id="PS50195">
    <property type="entry name" value="PX"/>
    <property type="match status" value="1"/>
</dbReference>
<keyword evidence="4" id="KW-1185">Reference proteome</keyword>
<dbReference type="SUPFAM" id="SSF64268">
    <property type="entry name" value="PX domain"/>
    <property type="match status" value="1"/>
</dbReference>
<accession>A7SEZ0</accession>
<dbReference type="PANTHER" id="PTHR33480">
    <property type="entry name" value="SET DOMAIN-CONTAINING PROTEIN-RELATED"/>
    <property type="match status" value="1"/>
</dbReference>
<feature type="region of interest" description="Disordered" evidence="1">
    <location>
        <begin position="1"/>
        <end position="29"/>
    </location>
</feature>
<feature type="compositionally biased region" description="Basic residues" evidence="1">
    <location>
        <begin position="120"/>
        <end position="131"/>
    </location>
</feature>
<dbReference type="Proteomes" id="UP000001593">
    <property type="component" value="Unassembled WGS sequence"/>
</dbReference>
<gene>
    <name evidence="3" type="ORF">NEMVEDRAFT_v1g211245</name>
</gene>
<dbReference type="InParanoid" id="A7SEZ0"/>
<dbReference type="HOGENOM" id="CLU_755018_0_0_1"/>
<feature type="region of interest" description="Disordered" evidence="1">
    <location>
        <begin position="117"/>
        <end position="140"/>
    </location>
</feature>
<feature type="compositionally biased region" description="Polar residues" evidence="1">
    <location>
        <begin position="8"/>
        <end position="24"/>
    </location>
</feature>
<dbReference type="CDD" id="cd06895">
    <property type="entry name" value="PX_PLD"/>
    <property type="match status" value="1"/>
</dbReference>
<dbReference type="eggNOG" id="KOG1329">
    <property type="taxonomic scope" value="Eukaryota"/>
</dbReference>
<dbReference type="GO" id="GO:0035091">
    <property type="term" value="F:phosphatidylinositol binding"/>
    <property type="evidence" value="ECO:0007669"/>
    <property type="project" value="InterPro"/>
</dbReference>
<evidence type="ECO:0000256" key="1">
    <source>
        <dbReference type="SAM" id="MobiDB-lite"/>
    </source>
</evidence>
<dbReference type="AlphaFoldDB" id="A7SEZ0"/>
<dbReference type="InterPro" id="IPR001683">
    <property type="entry name" value="PX_dom"/>
</dbReference>
<evidence type="ECO:0000313" key="3">
    <source>
        <dbReference type="EMBL" id="EDO37740.1"/>
    </source>
</evidence>
<name>A7SEZ0_NEMVE</name>
<dbReference type="InterPro" id="IPR036871">
    <property type="entry name" value="PX_dom_sf"/>
</dbReference>
<sequence>MPGDRSNHQQSLTFNFGQPANIPQQPRPPDLVACMDLVHGVLNTRKGRTSNLGNPTRDRAGRLYGPSAWCAKHQERYSIELEHAGFKWTIRRRYKHFLKLDAELFLMRVDPRQHIIPASRGHHNLPSRHLPRRPDPFATTTNMDSRIEKLEKYLQVILDNEDYRNHKETLNFLEISDLSFKYDLGDKGRKYERHKGRSRPESLSDSYVTRARWRVKLNTSSKSNCSSSYEAEETVRLREEEHLGQMDFQVLVLSVSQLLVNAANLYTKSVYGEVNKLYCERYEVGFVAKHDELIIQMGNCLCDQHGERQATYISTKMREIARLVLEVSSKSLASVGERKYNKINILPLAEGLAMLRAYLDKTPQTRK</sequence>
<evidence type="ECO:0000313" key="4">
    <source>
        <dbReference type="Proteomes" id="UP000001593"/>
    </source>
</evidence>
<reference evidence="3 4" key="1">
    <citation type="journal article" date="2007" name="Science">
        <title>Sea anemone genome reveals ancestral eumetazoan gene repertoire and genomic organization.</title>
        <authorList>
            <person name="Putnam N.H."/>
            <person name="Srivastava M."/>
            <person name="Hellsten U."/>
            <person name="Dirks B."/>
            <person name="Chapman J."/>
            <person name="Salamov A."/>
            <person name="Terry A."/>
            <person name="Shapiro H."/>
            <person name="Lindquist E."/>
            <person name="Kapitonov V.V."/>
            <person name="Jurka J."/>
            <person name="Genikhovich G."/>
            <person name="Grigoriev I.V."/>
            <person name="Lucas S.M."/>
            <person name="Steele R.E."/>
            <person name="Finnerty J.R."/>
            <person name="Technau U."/>
            <person name="Martindale M.Q."/>
            <person name="Rokhsar D.S."/>
        </authorList>
    </citation>
    <scope>NUCLEOTIDE SEQUENCE [LARGE SCALE GENOMIC DNA]</scope>
    <source>
        <strain evidence="4">CH2 X CH6</strain>
    </source>
</reference>
<organism evidence="3 4">
    <name type="scientific">Nematostella vectensis</name>
    <name type="common">Starlet sea anemone</name>
    <dbReference type="NCBI Taxonomy" id="45351"/>
    <lineage>
        <taxon>Eukaryota</taxon>
        <taxon>Metazoa</taxon>
        <taxon>Cnidaria</taxon>
        <taxon>Anthozoa</taxon>
        <taxon>Hexacorallia</taxon>
        <taxon>Actiniaria</taxon>
        <taxon>Edwardsiidae</taxon>
        <taxon>Nematostella</taxon>
    </lineage>
</organism>